<gene>
    <name evidence="1" type="ORF">A2Y62_08510</name>
</gene>
<sequence>MTKKSGTLKKENVIHYLKGHKYANKIQVIEKSKRLSQMSVDDSLREYNHLCDLWYSTTQSVNMDSLNKRKIISLIERRKKFDQAQSYRRKK</sequence>
<name>A0A1F5VYI8_9BACT</name>
<evidence type="ECO:0000313" key="1">
    <source>
        <dbReference type="EMBL" id="OGF68111.1"/>
    </source>
</evidence>
<organism evidence="1 2">
    <name type="scientific">Candidatus Fischerbacteria bacterium RBG_13_37_8</name>
    <dbReference type="NCBI Taxonomy" id="1817863"/>
    <lineage>
        <taxon>Bacteria</taxon>
        <taxon>Candidatus Fischeribacteriota</taxon>
    </lineage>
</organism>
<dbReference type="Proteomes" id="UP000178943">
    <property type="component" value="Unassembled WGS sequence"/>
</dbReference>
<evidence type="ECO:0000313" key="2">
    <source>
        <dbReference type="Proteomes" id="UP000178943"/>
    </source>
</evidence>
<proteinExistence type="predicted"/>
<comment type="caution">
    <text evidence="1">The sequence shown here is derived from an EMBL/GenBank/DDBJ whole genome shotgun (WGS) entry which is preliminary data.</text>
</comment>
<dbReference type="EMBL" id="MFGW01000021">
    <property type="protein sequence ID" value="OGF68111.1"/>
    <property type="molecule type" value="Genomic_DNA"/>
</dbReference>
<protein>
    <submittedName>
        <fullName evidence="1">Uncharacterized protein</fullName>
    </submittedName>
</protein>
<accession>A0A1F5VYI8</accession>
<dbReference type="AlphaFoldDB" id="A0A1F5VYI8"/>
<reference evidence="1 2" key="1">
    <citation type="journal article" date="2016" name="Nat. Commun.">
        <title>Thousands of microbial genomes shed light on interconnected biogeochemical processes in an aquifer system.</title>
        <authorList>
            <person name="Anantharaman K."/>
            <person name="Brown C.T."/>
            <person name="Hug L.A."/>
            <person name="Sharon I."/>
            <person name="Castelle C.J."/>
            <person name="Probst A.J."/>
            <person name="Thomas B.C."/>
            <person name="Singh A."/>
            <person name="Wilkins M.J."/>
            <person name="Karaoz U."/>
            <person name="Brodie E.L."/>
            <person name="Williams K.H."/>
            <person name="Hubbard S.S."/>
            <person name="Banfield J.F."/>
        </authorList>
    </citation>
    <scope>NUCLEOTIDE SEQUENCE [LARGE SCALE GENOMIC DNA]</scope>
</reference>